<feature type="compositionally biased region" description="Basic residues" evidence="1">
    <location>
        <begin position="1"/>
        <end position="10"/>
    </location>
</feature>
<sequence>MGRSLKKSWRRSSGDPERTAPLPDGRCLPRSRRPREFQTIMGLSTGSSLAGDPPAEWAKASLLNKVWTSCPGEKTPLSQCTGETVSSPTRDTGTKIAPRRSQDWDTRPAVPPQLAGTKQSSPVRRVAPLHEEPIEYIECDQYAIAKAVSIPGETRRASSLDTLRMVRSLFCPIVSNVPANCCAMIYGLPSAGRSRPLQNVIELVF</sequence>
<reference evidence="2" key="1">
    <citation type="submission" date="2020-07" db="EMBL/GenBank/DDBJ databases">
        <title>The High-quality genome of the commercially important snow crab, Chionoecetes opilio.</title>
        <authorList>
            <person name="Jeong J.-H."/>
            <person name="Ryu S."/>
        </authorList>
    </citation>
    <scope>NUCLEOTIDE SEQUENCE</scope>
    <source>
        <strain evidence="2">MADBK_172401_WGS</strain>
        <tissue evidence="2">Digestive gland</tissue>
    </source>
</reference>
<name>A0A8J4XN07_CHIOP</name>
<evidence type="ECO:0000313" key="2">
    <source>
        <dbReference type="EMBL" id="KAG0710603.1"/>
    </source>
</evidence>
<feature type="compositionally biased region" description="Polar residues" evidence="1">
    <location>
        <begin position="76"/>
        <end position="91"/>
    </location>
</feature>
<dbReference type="AlphaFoldDB" id="A0A8J4XN07"/>
<organism evidence="2 3">
    <name type="scientific">Chionoecetes opilio</name>
    <name type="common">Atlantic snow crab</name>
    <name type="synonym">Cancer opilio</name>
    <dbReference type="NCBI Taxonomy" id="41210"/>
    <lineage>
        <taxon>Eukaryota</taxon>
        <taxon>Metazoa</taxon>
        <taxon>Ecdysozoa</taxon>
        <taxon>Arthropoda</taxon>
        <taxon>Crustacea</taxon>
        <taxon>Multicrustacea</taxon>
        <taxon>Malacostraca</taxon>
        <taxon>Eumalacostraca</taxon>
        <taxon>Eucarida</taxon>
        <taxon>Decapoda</taxon>
        <taxon>Pleocyemata</taxon>
        <taxon>Brachyura</taxon>
        <taxon>Eubrachyura</taxon>
        <taxon>Majoidea</taxon>
        <taxon>Majidae</taxon>
        <taxon>Chionoecetes</taxon>
    </lineage>
</organism>
<evidence type="ECO:0000256" key="1">
    <source>
        <dbReference type="SAM" id="MobiDB-lite"/>
    </source>
</evidence>
<accession>A0A8J4XN07</accession>
<dbReference type="EMBL" id="JACEEZ010024033">
    <property type="protein sequence ID" value="KAG0710603.1"/>
    <property type="molecule type" value="Genomic_DNA"/>
</dbReference>
<comment type="caution">
    <text evidence="2">The sequence shown here is derived from an EMBL/GenBank/DDBJ whole genome shotgun (WGS) entry which is preliminary data.</text>
</comment>
<keyword evidence="3" id="KW-1185">Reference proteome</keyword>
<evidence type="ECO:0000313" key="3">
    <source>
        <dbReference type="Proteomes" id="UP000770661"/>
    </source>
</evidence>
<gene>
    <name evidence="2" type="ORF">GWK47_022454</name>
</gene>
<feature type="region of interest" description="Disordered" evidence="1">
    <location>
        <begin position="1"/>
        <end position="36"/>
    </location>
</feature>
<protein>
    <submittedName>
        <fullName evidence="2">Uncharacterized protein</fullName>
    </submittedName>
</protein>
<proteinExistence type="predicted"/>
<feature type="region of interest" description="Disordered" evidence="1">
    <location>
        <begin position="75"/>
        <end position="123"/>
    </location>
</feature>
<dbReference type="Proteomes" id="UP000770661">
    <property type="component" value="Unassembled WGS sequence"/>
</dbReference>